<protein>
    <submittedName>
        <fullName evidence="1">DUF2703 domain-containing protein</fullName>
    </submittedName>
</protein>
<evidence type="ECO:0000313" key="2">
    <source>
        <dbReference type="Proteomes" id="UP000229681"/>
    </source>
</evidence>
<dbReference type="Proteomes" id="UP000229681">
    <property type="component" value="Unassembled WGS sequence"/>
</dbReference>
<name>A0A2M8PC62_9CHLR</name>
<reference evidence="1 2" key="1">
    <citation type="submission" date="2017-11" db="EMBL/GenBank/DDBJ databases">
        <title>Evolution of Phototrophy in the Chloroflexi Phylum Driven by Horizontal Gene Transfer.</title>
        <authorList>
            <person name="Ward L.M."/>
            <person name="Hemp J."/>
            <person name="Shih P.M."/>
            <person name="Mcglynn S.E."/>
            <person name="Fischer W."/>
        </authorList>
    </citation>
    <scope>NUCLEOTIDE SEQUENCE [LARGE SCALE GENOMIC DNA]</scope>
    <source>
        <strain evidence="1">JP3_13</strain>
    </source>
</reference>
<gene>
    <name evidence="1" type="ORF">CUN49_12085</name>
</gene>
<dbReference type="EMBL" id="PGTM01000201">
    <property type="protein sequence ID" value="PJF35131.1"/>
    <property type="molecule type" value="Genomic_DNA"/>
</dbReference>
<sequence>MNVQFLYYEACPSHEAGLQRLREVMAQEGLD</sequence>
<feature type="non-terminal residue" evidence="1">
    <location>
        <position position="31"/>
    </location>
</feature>
<evidence type="ECO:0000313" key="1">
    <source>
        <dbReference type="EMBL" id="PJF35131.1"/>
    </source>
</evidence>
<accession>A0A2M8PC62</accession>
<comment type="caution">
    <text evidence="1">The sequence shown here is derived from an EMBL/GenBank/DDBJ whole genome shotgun (WGS) entry which is preliminary data.</text>
</comment>
<proteinExistence type="predicted"/>
<dbReference type="AlphaFoldDB" id="A0A2M8PC62"/>
<organism evidence="1 2">
    <name type="scientific">Candidatus Thermofonsia Clade 1 bacterium</name>
    <dbReference type="NCBI Taxonomy" id="2364210"/>
    <lineage>
        <taxon>Bacteria</taxon>
        <taxon>Bacillati</taxon>
        <taxon>Chloroflexota</taxon>
        <taxon>Candidatus Thermofontia</taxon>
        <taxon>Candidatus Thermofonsia Clade 1</taxon>
    </lineage>
</organism>